<dbReference type="GO" id="GO:0008270">
    <property type="term" value="F:zinc ion binding"/>
    <property type="evidence" value="ECO:0007669"/>
    <property type="project" value="UniProtKB-KW"/>
</dbReference>
<evidence type="ECO:0000256" key="3">
    <source>
        <dbReference type="ARBA" id="ARBA00022833"/>
    </source>
</evidence>
<dbReference type="AlphaFoldDB" id="A0A381WF50"/>
<reference evidence="5" key="1">
    <citation type="submission" date="2018-05" db="EMBL/GenBank/DDBJ databases">
        <authorList>
            <person name="Lanie J.A."/>
            <person name="Ng W.-L."/>
            <person name="Kazmierczak K.M."/>
            <person name="Andrzejewski T.M."/>
            <person name="Davidsen T.M."/>
            <person name="Wayne K.J."/>
            <person name="Tettelin H."/>
            <person name="Glass J.I."/>
            <person name="Rusch D."/>
            <person name="Podicherti R."/>
            <person name="Tsui H.-C.T."/>
            <person name="Winkler M.E."/>
        </authorList>
    </citation>
    <scope>NUCLEOTIDE SEQUENCE</scope>
</reference>
<dbReference type="Gene3D" id="1.20.120.910">
    <property type="entry name" value="DksA, coiled-coil domain"/>
    <property type="match status" value="1"/>
</dbReference>
<dbReference type="PANTHER" id="PTHR33823:SF2">
    <property type="entry name" value="RNA POLYMERASE-BINDING TRANSCRIPTION FACTOR DKSA"/>
    <property type="match status" value="1"/>
</dbReference>
<evidence type="ECO:0000313" key="5">
    <source>
        <dbReference type="EMBL" id="SVA51156.1"/>
    </source>
</evidence>
<dbReference type="EMBL" id="UINC01011616">
    <property type="protein sequence ID" value="SVA51156.1"/>
    <property type="molecule type" value="Genomic_DNA"/>
</dbReference>
<dbReference type="PANTHER" id="PTHR33823">
    <property type="entry name" value="RNA POLYMERASE-BINDING TRANSCRIPTION FACTOR DKSA-RELATED"/>
    <property type="match status" value="1"/>
</dbReference>
<evidence type="ECO:0000256" key="1">
    <source>
        <dbReference type="ARBA" id="ARBA00022723"/>
    </source>
</evidence>
<feature type="domain" description="Zinc finger DksA/TraR C4-type" evidence="4">
    <location>
        <begin position="96"/>
        <end position="126"/>
    </location>
</feature>
<name>A0A381WF50_9ZZZZ</name>
<keyword evidence="3" id="KW-0862">Zinc</keyword>
<dbReference type="InterPro" id="IPR037187">
    <property type="entry name" value="DnaK_N"/>
</dbReference>
<keyword evidence="2" id="KW-0863">Zinc-finger</keyword>
<evidence type="ECO:0000259" key="4">
    <source>
        <dbReference type="Pfam" id="PF01258"/>
    </source>
</evidence>
<evidence type="ECO:0000256" key="2">
    <source>
        <dbReference type="ARBA" id="ARBA00022771"/>
    </source>
</evidence>
<keyword evidence="1" id="KW-0479">Metal-binding</keyword>
<dbReference type="Pfam" id="PF01258">
    <property type="entry name" value="zf-dskA_traR"/>
    <property type="match status" value="1"/>
</dbReference>
<dbReference type="InterPro" id="IPR000962">
    <property type="entry name" value="Znf_DskA_TraR"/>
</dbReference>
<protein>
    <recommendedName>
        <fullName evidence="4">Zinc finger DksA/TraR C4-type domain-containing protein</fullName>
    </recommendedName>
</protein>
<organism evidence="5">
    <name type="scientific">marine metagenome</name>
    <dbReference type="NCBI Taxonomy" id="408172"/>
    <lineage>
        <taxon>unclassified sequences</taxon>
        <taxon>metagenomes</taxon>
        <taxon>ecological metagenomes</taxon>
    </lineage>
</organism>
<dbReference type="SUPFAM" id="SSF109635">
    <property type="entry name" value="DnaK suppressor protein DksA, alpha-hairpin domain"/>
    <property type="match status" value="1"/>
</dbReference>
<accession>A0A381WF50</accession>
<proteinExistence type="predicted"/>
<gene>
    <name evidence="5" type="ORF">METZ01_LOCUS104010</name>
</gene>
<dbReference type="PROSITE" id="PS51128">
    <property type="entry name" value="ZF_DKSA_2"/>
    <property type="match status" value="1"/>
</dbReference>
<sequence>MTKKIKYPKTKLKKFRKTILDKMENISKEMVEMKNGVLNTDSSKANMSPDSIYSVHMADAGTDSHEREKSFLFLSREDSYYRNLENALERIDSEAFGVCQICGELIPEERMMEVLNATKCVDCKTRDKLNL</sequence>